<reference evidence="2 3" key="1">
    <citation type="submission" date="2019-03" db="EMBL/GenBank/DDBJ databases">
        <title>Genomic Encyclopedia of Type Strains, Phase IV (KMG-IV): sequencing the most valuable type-strain genomes for metagenomic binning, comparative biology and taxonomic classification.</title>
        <authorList>
            <person name="Goeker M."/>
        </authorList>
    </citation>
    <scope>NUCLEOTIDE SEQUENCE [LARGE SCALE GENOMIC DNA]</scope>
    <source>
        <strain evidence="2 3">DSM 14836</strain>
    </source>
</reference>
<gene>
    <name evidence="2" type="ORF">EV195_10175</name>
</gene>
<dbReference type="OrthoDB" id="1493159at2"/>
<dbReference type="EMBL" id="SLXM01000001">
    <property type="protein sequence ID" value="TCP27916.1"/>
    <property type="molecule type" value="Genomic_DNA"/>
</dbReference>
<dbReference type="AlphaFoldDB" id="A0A4V2SMN2"/>
<sequence>MKYVMLLFVFLLMSCESQKTTSNKENPLDDISWIKEYIENTKKSPFPTKAMITQYSYKGNIVYLVNGCVDCADAPSILYNEKKEQLCVFGGMVPNSNNCPDFFDEASDKKVIWKSF</sequence>
<organism evidence="2 3">
    <name type="scientific">Tenacibaculum skagerrakense</name>
    <dbReference type="NCBI Taxonomy" id="186571"/>
    <lineage>
        <taxon>Bacteria</taxon>
        <taxon>Pseudomonadati</taxon>
        <taxon>Bacteroidota</taxon>
        <taxon>Flavobacteriia</taxon>
        <taxon>Flavobacteriales</taxon>
        <taxon>Flavobacteriaceae</taxon>
        <taxon>Tenacibaculum</taxon>
    </lineage>
</organism>
<name>A0A4V2SMN2_9FLAO</name>
<dbReference type="InterPro" id="IPR054243">
    <property type="entry name" value="DUF6970"/>
</dbReference>
<comment type="caution">
    <text evidence="2">The sequence shown here is derived from an EMBL/GenBank/DDBJ whole genome shotgun (WGS) entry which is preliminary data.</text>
</comment>
<dbReference type="Pfam" id="PF22311">
    <property type="entry name" value="DUF6970"/>
    <property type="match status" value="1"/>
</dbReference>
<keyword evidence="3" id="KW-1185">Reference proteome</keyword>
<dbReference type="Proteomes" id="UP000294564">
    <property type="component" value="Unassembled WGS sequence"/>
</dbReference>
<feature type="domain" description="DUF6970" evidence="1">
    <location>
        <begin position="47"/>
        <end position="114"/>
    </location>
</feature>
<evidence type="ECO:0000313" key="2">
    <source>
        <dbReference type="EMBL" id="TCP27916.1"/>
    </source>
</evidence>
<evidence type="ECO:0000313" key="3">
    <source>
        <dbReference type="Proteomes" id="UP000294564"/>
    </source>
</evidence>
<dbReference type="RefSeq" id="WP_132791299.1">
    <property type="nucleotide sequence ID" value="NZ_SLXM01000001.1"/>
</dbReference>
<dbReference type="PROSITE" id="PS51257">
    <property type="entry name" value="PROKAR_LIPOPROTEIN"/>
    <property type="match status" value="1"/>
</dbReference>
<protein>
    <recommendedName>
        <fullName evidence="1">DUF6970 domain-containing protein</fullName>
    </recommendedName>
</protein>
<accession>A0A4V2SMN2</accession>
<proteinExistence type="predicted"/>
<evidence type="ECO:0000259" key="1">
    <source>
        <dbReference type="Pfam" id="PF22311"/>
    </source>
</evidence>